<protein>
    <submittedName>
        <fullName evidence="2">Alpha/beta hydrolase</fullName>
    </submittedName>
</protein>
<dbReference type="PANTHER" id="PTHR37017">
    <property type="entry name" value="AB HYDROLASE-1 DOMAIN-CONTAINING PROTEIN-RELATED"/>
    <property type="match status" value="1"/>
</dbReference>
<organism evidence="2 3">
    <name type="scientific">Mycolicibacterium murale</name>
    <dbReference type="NCBI Taxonomy" id="182220"/>
    <lineage>
        <taxon>Bacteria</taxon>
        <taxon>Bacillati</taxon>
        <taxon>Actinomycetota</taxon>
        <taxon>Actinomycetes</taxon>
        <taxon>Mycobacteriales</taxon>
        <taxon>Mycobacteriaceae</taxon>
        <taxon>Mycolicibacterium</taxon>
    </lineage>
</organism>
<gene>
    <name evidence="2" type="ORF">MMUR_12380</name>
</gene>
<keyword evidence="2" id="KW-0378">Hydrolase</keyword>
<name>A0A7I9WH68_9MYCO</name>
<dbReference type="EMBL" id="BLKT01000003">
    <property type="protein sequence ID" value="GFG57102.1"/>
    <property type="molecule type" value="Genomic_DNA"/>
</dbReference>
<evidence type="ECO:0000313" key="2">
    <source>
        <dbReference type="EMBL" id="GFG57102.1"/>
    </source>
</evidence>
<sequence length="223" mass="23683">MLLLPGAGGRAWYWHRVVPLLLDAGHPAIAVDLPAADDAAGLADYTDVAVGAGAQLGAPVTVVAQSLGAFVAAQVAVRLAAARIVLLNPMVPAPAESAEQWGENTGSASARATHLARIGLSRTEFDMVEDFFHDVPTEVREEALAQPEPPQSSTPFREPWPLPAWPDIPTTVLCGRDDRLFPLDFQRAVVRDRLGLDVTVVPGGHLNALSRPADITRALLEVS</sequence>
<dbReference type="AlphaFoldDB" id="A0A7I9WH68"/>
<reference evidence="2 3" key="1">
    <citation type="journal article" date="2019" name="Emerg. Microbes Infect.">
        <title>Comprehensive subspecies identification of 175 nontuberculous mycobacteria species based on 7547 genomic profiles.</title>
        <authorList>
            <person name="Matsumoto Y."/>
            <person name="Kinjo T."/>
            <person name="Motooka D."/>
            <person name="Nabeya D."/>
            <person name="Jung N."/>
            <person name="Uechi K."/>
            <person name="Horii T."/>
            <person name="Iida T."/>
            <person name="Fujita J."/>
            <person name="Nakamura S."/>
        </authorList>
    </citation>
    <scope>NUCLEOTIDE SEQUENCE [LARGE SCALE GENOMIC DNA]</scope>
    <source>
        <strain evidence="2 3">JCM 13392</strain>
    </source>
</reference>
<dbReference type="SUPFAM" id="SSF53474">
    <property type="entry name" value="alpha/beta-Hydrolases"/>
    <property type="match status" value="1"/>
</dbReference>
<comment type="caution">
    <text evidence="2">The sequence shown here is derived from an EMBL/GenBank/DDBJ whole genome shotgun (WGS) entry which is preliminary data.</text>
</comment>
<dbReference type="InterPro" id="IPR052897">
    <property type="entry name" value="Sec-Metab_Biosynth_Hydrolase"/>
</dbReference>
<dbReference type="InterPro" id="IPR029058">
    <property type="entry name" value="AB_hydrolase_fold"/>
</dbReference>
<proteinExistence type="predicted"/>
<feature type="domain" description="AB hydrolase-1" evidence="1">
    <location>
        <begin position="2"/>
        <end position="215"/>
    </location>
</feature>
<dbReference type="GO" id="GO:0016787">
    <property type="term" value="F:hydrolase activity"/>
    <property type="evidence" value="ECO:0007669"/>
    <property type="project" value="UniProtKB-KW"/>
</dbReference>
<evidence type="ECO:0000313" key="3">
    <source>
        <dbReference type="Proteomes" id="UP000465241"/>
    </source>
</evidence>
<dbReference type="PANTHER" id="PTHR37017:SF11">
    <property type="entry name" value="ESTERASE_LIPASE_THIOESTERASE DOMAIN-CONTAINING PROTEIN"/>
    <property type="match status" value="1"/>
</dbReference>
<accession>A0A7I9WH68</accession>
<keyword evidence="3" id="KW-1185">Reference proteome</keyword>
<dbReference type="Pfam" id="PF12697">
    <property type="entry name" value="Abhydrolase_6"/>
    <property type="match status" value="1"/>
</dbReference>
<dbReference type="Proteomes" id="UP000465241">
    <property type="component" value="Unassembled WGS sequence"/>
</dbReference>
<dbReference type="Gene3D" id="3.40.50.1820">
    <property type="entry name" value="alpha/beta hydrolase"/>
    <property type="match status" value="1"/>
</dbReference>
<evidence type="ECO:0000259" key="1">
    <source>
        <dbReference type="Pfam" id="PF12697"/>
    </source>
</evidence>
<dbReference type="InterPro" id="IPR000073">
    <property type="entry name" value="AB_hydrolase_1"/>
</dbReference>